<evidence type="ECO:0000313" key="1">
    <source>
        <dbReference type="EMBL" id="EYC37894.1"/>
    </source>
</evidence>
<dbReference type="Proteomes" id="UP000024635">
    <property type="component" value="Unassembled WGS sequence"/>
</dbReference>
<comment type="caution">
    <text evidence="1">The sequence shown here is derived from an EMBL/GenBank/DDBJ whole genome shotgun (WGS) entry which is preliminary data.</text>
</comment>
<reference evidence="2" key="1">
    <citation type="journal article" date="2015" name="Nat. Genet.">
        <title>The genome and transcriptome of the zoonotic hookworm Ancylostoma ceylanicum identify infection-specific gene families.</title>
        <authorList>
            <person name="Schwarz E.M."/>
            <person name="Hu Y."/>
            <person name="Antoshechkin I."/>
            <person name="Miller M.M."/>
            <person name="Sternberg P.W."/>
            <person name="Aroian R.V."/>
        </authorList>
    </citation>
    <scope>NUCLEOTIDE SEQUENCE</scope>
    <source>
        <strain evidence="2">HY135</strain>
    </source>
</reference>
<sequence length="66" mass="8089">MENIKNYVHRSHIRFAREFYSVFTIMRVIRKQIQSLQKILSSRNTARLLSHRRRTYDTEPPSQNIR</sequence>
<organism evidence="1 2">
    <name type="scientific">Ancylostoma ceylanicum</name>
    <dbReference type="NCBI Taxonomy" id="53326"/>
    <lineage>
        <taxon>Eukaryota</taxon>
        <taxon>Metazoa</taxon>
        <taxon>Ecdysozoa</taxon>
        <taxon>Nematoda</taxon>
        <taxon>Chromadorea</taxon>
        <taxon>Rhabditida</taxon>
        <taxon>Rhabditina</taxon>
        <taxon>Rhabditomorpha</taxon>
        <taxon>Strongyloidea</taxon>
        <taxon>Ancylostomatidae</taxon>
        <taxon>Ancylostomatinae</taxon>
        <taxon>Ancylostoma</taxon>
    </lineage>
</organism>
<protein>
    <submittedName>
        <fullName evidence="1">Uncharacterized protein</fullName>
    </submittedName>
</protein>
<proteinExistence type="predicted"/>
<name>A0A016WDI0_9BILA</name>
<dbReference type="EMBL" id="JARK01000358">
    <property type="protein sequence ID" value="EYC37894.1"/>
    <property type="molecule type" value="Genomic_DNA"/>
</dbReference>
<gene>
    <name evidence="1" type="primary">Acey_s0758.g2105</name>
    <name evidence="1" type="ORF">Y032_0758g2105</name>
</gene>
<keyword evidence="2" id="KW-1185">Reference proteome</keyword>
<accession>A0A016WDI0</accession>
<evidence type="ECO:0000313" key="2">
    <source>
        <dbReference type="Proteomes" id="UP000024635"/>
    </source>
</evidence>
<dbReference type="AlphaFoldDB" id="A0A016WDI0"/>